<organism evidence="1 2">
    <name type="scientific">Coccidioides immitis H538.4</name>
    <dbReference type="NCBI Taxonomy" id="396776"/>
    <lineage>
        <taxon>Eukaryota</taxon>
        <taxon>Fungi</taxon>
        <taxon>Dikarya</taxon>
        <taxon>Ascomycota</taxon>
        <taxon>Pezizomycotina</taxon>
        <taxon>Eurotiomycetes</taxon>
        <taxon>Eurotiomycetidae</taxon>
        <taxon>Onygenales</taxon>
        <taxon>Onygenaceae</taxon>
        <taxon>Coccidioides</taxon>
    </lineage>
</organism>
<proteinExistence type="predicted"/>
<evidence type="ECO:0000313" key="2">
    <source>
        <dbReference type="Proteomes" id="UP000054563"/>
    </source>
</evidence>
<dbReference type="VEuPathDB" id="FungiDB:CIHG_02794"/>
<dbReference type="EMBL" id="DS016987">
    <property type="protein sequence ID" value="KMU85012.1"/>
    <property type="molecule type" value="Genomic_DNA"/>
</dbReference>
<gene>
    <name evidence="1" type="ORF">CIHG_02794</name>
</gene>
<dbReference type="Proteomes" id="UP000054563">
    <property type="component" value="Unassembled WGS sequence"/>
</dbReference>
<accession>A0A0J8RJK1</accession>
<dbReference type="AlphaFoldDB" id="A0A0J8RJK1"/>
<sequence length="88" mass="9588">MQERVALVFVGFETALVSNEAMRRRRHRGVVNGGIVTAASGGETSQYKGGHRIAQPPQNIIFISHCLLLVLPSKVLEALFVRYDPAAA</sequence>
<reference evidence="2" key="1">
    <citation type="journal article" date="2010" name="Genome Res.">
        <title>Population genomic sequencing of Coccidioides fungi reveals recent hybridization and transposon control.</title>
        <authorList>
            <person name="Neafsey D.E."/>
            <person name="Barker B.M."/>
            <person name="Sharpton T.J."/>
            <person name="Stajich J.E."/>
            <person name="Park D.J."/>
            <person name="Whiston E."/>
            <person name="Hung C.-Y."/>
            <person name="McMahan C."/>
            <person name="White J."/>
            <person name="Sykes S."/>
            <person name="Heiman D."/>
            <person name="Young S."/>
            <person name="Zeng Q."/>
            <person name="Abouelleil A."/>
            <person name="Aftuck L."/>
            <person name="Bessette D."/>
            <person name="Brown A."/>
            <person name="FitzGerald M."/>
            <person name="Lui A."/>
            <person name="Macdonald J.P."/>
            <person name="Priest M."/>
            <person name="Orbach M.J."/>
            <person name="Galgiani J.N."/>
            <person name="Kirkland T.N."/>
            <person name="Cole G.T."/>
            <person name="Birren B.W."/>
            <person name="Henn M.R."/>
            <person name="Taylor J.W."/>
            <person name="Rounsley S.D."/>
        </authorList>
    </citation>
    <scope>NUCLEOTIDE SEQUENCE [LARGE SCALE GENOMIC DNA]</scope>
    <source>
        <strain evidence="2">H538.4</strain>
    </source>
</reference>
<name>A0A0J8RJK1_COCIT</name>
<protein>
    <submittedName>
        <fullName evidence="1">Uncharacterized protein</fullName>
    </submittedName>
</protein>
<evidence type="ECO:0000313" key="1">
    <source>
        <dbReference type="EMBL" id="KMU85012.1"/>
    </source>
</evidence>